<organism evidence="2 3">
    <name type="scientific">Coniochaeta ligniaria NRRL 30616</name>
    <dbReference type="NCBI Taxonomy" id="1408157"/>
    <lineage>
        <taxon>Eukaryota</taxon>
        <taxon>Fungi</taxon>
        <taxon>Dikarya</taxon>
        <taxon>Ascomycota</taxon>
        <taxon>Pezizomycotina</taxon>
        <taxon>Sordariomycetes</taxon>
        <taxon>Sordariomycetidae</taxon>
        <taxon>Coniochaetales</taxon>
        <taxon>Coniochaetaceae</taxon>
        <taxon>Coniochaeta</taxon>
    </lineage>
</organism>
<reference evidence="2 3" key="1">
    <citation type="submission" date="2016-10" db="EMBL/GenBank/DDBJ databases">
        <title>Draft genome sequence of Coniochaeta ligniaria NRRL30616, a lignocellulolytic fungus for bioabatement of inhibitors in plant biomass hydrolysates.</title>
        <authorList>
            <consortium name="DOE Joint Genome Institute"/>
            <person name="Jimenez D.J."/>
            <person name="Hector R.E."/>
            <person name="Riley R."/>
            <person name="Sun H."/>
            <person name="Grigoriev I.V."/>
            <person name="Van Elsas J.D."/>
            <person name="Nichols N.N."/>
        </authorList>
    </citation>
    <scope>NUCLEOTIDE SEQUENCE [LARGE SCALE GENOMIC DNA]</scope>
    <source>
        <strain evidence="2 3">NRRL 30616</strain>
    </source>
</reference>
<dbReference type="PANTHER" id="PTHR12732">
    <property type="entry name" value="UNCHARACTERIZED PROTEASOME COMPONENT REGION PCI-CONTAINING"/>
    <property type="match status" value="1"/>
</dbReference>
<dbReference type="Proteomes" id="UP000182658">
    <property type="component" value="Unassembled WGS sequence"/>
</dbReference>
<accession>A0A1J7JL77</accession>
<protein>
    <recommendedName>
        <fullName evidence="4">PCI domain-containing protein</fullName>
    </recommendedName>
</protein>
<evidence type="ECO:0000256" key="1">
    <source>
        <dbReference type="SAM" id="MobiDB-lite"/>
    </source>
</evidence>
<proteinExistence type="predicted"/>
<dbReference type="OrthoDB" id="5404651at2759"/>
<sequence length="554" mass="61401">MALVTQFLTGVRKYVIAADDENLAQWLRVEPPVPDIYYKLRSELQSSFPPNRDSLSKLIDRCLPEEDDVPEGKGSPWPGLNSFINEYMEYWRDVDFNDAVKLYTQLSNLLNSCANALANPTYGSILLKTSMSISKSLCKLVMNLMKQPELMAQIKRATTDEGERKSIAESAADIIQKIFTSCLLDRSSARWDKPKGKKAGVYLFANLVLKLLISCYKSRLAVQMLTNIDKTGPALSLFPASQRVTYLYHLGRLYLNVQHFVRASLCFEAAYAQCPARFLSHRRQIVVYWIPTSLLLGRFPSALLLSRPEARGLDAIYLPICRAIRSGDFLAYYAAMAAARPWLQKRGVYPFVFERLKTLVWRSLTRKTFILTYTGHASTGGGARAAAPVLQLADLLTVATYIQRRLEGWEPAPTPRGKPHPPPQVNSLFMRAVANSSAGQEAGTTTTLVPPPGGKTRRLAMSEGLNFGNRAVTMDCVMGVVAGLVGMGLLNGFISYSQEKFAVEGTKRAGGDAVAAGWPGVWRVGTERWSEGPDGESGGVDWRRVPAWVRDEEG</sequence>
<dbReference type="AlphaFoldDB" id="A0A1J7JL77"/>
<keyword evidence="3" id="KW-1185">Reference proteome</keyword>
<name>A0A1J7JL77_9PEZI</name>
<dbReference type="STRING" id="1408157.A0A1J7JL77"/>
<evidence type="ECO:0008006" key="4">
    <source>
        <dbReference type="Google" id="ProtNLM"/>
    </source>
</evidence>
<dbReference type="InterPro" id="IPR045114">
    <property type="entry name" value="Csn12-like"/>
</dbReference>
<dbReference type="SMART" id="SM00753">
    <property type="entry name" value="PAM"/>
    <property type="match status" value="1"/>
</dbReference>
<dbReference type="PANTHER" id="PTHR12732:SF8">
    <property type="entry name" value="NUCLEAR MRNA EXPORT PROTEIN THP1"/>
    <property type="match status" value="1"/>
</dbReference>
<feature type="region of interest" description="Disordered" evidence="1">
    <location>
        <begin position="526"/>
        <end position="545"/>
    </location>
</feature>
<dbReference type="GO" id="GO:0003690">
    <property type="term" value="F:double-stranded DNA binding"/>
    <property type="evidence" value="ECO:0007669"/>
    <property type="project" value="InterPro"/>
</dbReference>
<gene>
    <name evidence="2" type="ORF">CONLIGDRAFT_377378</name>
</gene>
<dbReference type="InParanoid" id="A0A1J7JL77"/>
<evidence type="ECO:0000313" key="2">
    <source>
        <dbReference type="EMBL" id="OIW28442.1"/>
    </source>
</evidence>
<dbReference type="EMBL" id="KV875098">
    <property type="protein sequence ID" value="OIW28442.1"/>
    <property type="molecule type" value="Genomic_DNA"/>
</dbReference>
<dbReference type="GO" id="GO:0003723">
    <property type="term" value="F:RNA binding"/>
    <property type="evidence" value="ECO:0007669"/>
    <property type="project" value="InterPro"/>
</dbReference>
<evidence type="ECO:0000313" key="3">
    <source>
        <dbReference type="Proteomes" id="UP000182658"/>
    </source>
</evidence>